<organism evidence="5 6">
    <name type="scientific">Mobilicoccus caccae</name>
    <dbReference type="NCBI Taxonomy" id="1859295"/>
    <lineage>
        <taxon>Bacteria</taxon>
        <taxon>Bacillati</taxon>
        <taxon>Actinomycetota</taxon>
        <taxon>Actinomycetes</taxon>
        <taxon>Micrococcales</taxon>
        <taxon>Dermatophilaceae</taxon>
        <taxon>Mobilicoccus</taxon>
    </lineage>
</organism>
<feature type="DNA-binding region" description="H-T-H motif" evidence="2">
    <location>
        <begin position="31"/>
        <end position="50"/>
    </location>
</feature>
<sequence length="199" mass="20708">MTSEVTAPTIREQLIEGGLGHVRREGVGDLTVRTLAKVSGRSTMCVYTKFGARSALVTAIYEAGASELLAALDRGSQAALLTSMRRFAREERGLWDLLLGTPPAISGVEPPAREALLASLVEAYVETARGASGTSPETAPGPTGPPDTGVPGDDVTTTDVSLAEAAIRLEIATALGLVALDLVDDDAAWEVLTRHTAGR</sequence>
<evidence type="ECO:0000259" key="4">
    <source>
        <dbReference type="PROSITE" id="PS50977"/>
    </source>
</evidence>
<feature type="compositionally biased region" description="Low complexity" evidence="3">
    <location>
        <begin position="146"/>
        <end position="156"/>
    </location>
</feature>
<dbReference type="PROSITE" id="PS50977">
    <property type="entry name" value="HTH_TETR_2"/>
    <property type="match status" value="1"/>
</dbReference>
<evidence type="ECO:0000256" key="2">
    <source>
        <dbReference type="PROSITE-ProRule" id="PRU00335"/>
    </source>
</evidence>
<reference evidence="6" key="1">
    <citation type="journal article" date="2019" name="Int. J. Syst. Evol. Microbiol.">
        <title>The Global Catalogue of Microorganisms (GCM) 10K type strain sequencing project: providing services to taxonomists for standard genome sequencing and annotation.</title>
        <authorList>
            <consortium name="The Broad Institute Genomics Platform"/>
            <consortium name="The Broad Institute Genome Sequencing Center for Infectious Disease"/>
            <person name="Wu L."/>
            <person name="Ma J."/>
        </authorList>
    </citation>
    <scope>NUCLEOTIDE SEQUENCE [LARGE SCALE GENOMIC DNA]</scope>
    <source>
        <strain evidence="6">NBRC 113072</strain>
    </source>
</reference>
<evidence type="ECO:0000256" key="3">
    <source>
        <dbReference type="SAM" id="MobiDB-lite"/>
    </source>
</evidence>
<dbReference type="Gene3D" id="1.10.357.10">
    <property type="entry name" value="Tetracycline Repressor, domain 2"/>
    <property type="match status" value="1"/>
</dbReference>
<evidence type="ECO:0000313" key="5">
    <source>
        <dbReference type="EMBL" id="GMA40159.1"/>
    </source>
</evidence>
<keyword evidence="6" id="KW-1185">Reference proteome</keyword>
<comment type="caution">
    <text evidence="5">The sequence shown here is derived from an EMBL/GenBank/DDBJ whole genome shotgun (WGS) entry which is preliminary data.</text>
</comment>
<protein>
    <recommendedName>
        <fullName evidence="4">HTH tetR-type domain-containing protein</fullName>
    </recommendedName>
</protein>
<keyword evidence="1 2" id="KW-0238">DNA-binding</keyword>
<proteinExistence type="predicted"/>
<evidence type="ECO:0000256" key="1">
    <source>
        <dbReference type="ARBA" id="ARBA00023125"/>
    </source>
</evidence>
<dbReference type="EMBL" id="BSUO01000001">
    <property type="protein sequence ID" value="GMA40159.1"/>
    <property type="molecule type" value="Genomic_DNA"/>
</dbReference>
<dbReference type="RefSeq" id="WP_284303905.1">
    <property type="nucleotide sequence ID" value="NZ_BSUO01000001.1"/>
</dbReference>
<gene>
    <name evidence="5" type="ORF">GCM10025883_22040</name>
</gene>
<feature type="region of interest" description="Disordered" evidence="3">
    <location>
        <begin position="129"/>
        <end position="156"/>
    </location>
</feature>
<feature type="domain" description="HTH tetR-type" evidence="4">
    <location>
        <begin position="8"/>
        <end position="68"/>
    </location>
</feature>
<accession>A0ABQ6IRS6</accession>
<evidence type="ECO:0000313" key="6">
    <source>
        <dbReference type="Proteomes" id="UP001157126"/>
    </source>
</evidence>
<name>A0ABQ6IRS6_9MICO</name>
<dbReference type="InterPro" id="IPR001647">
    <property type="entry name" value="HTH_TetR"/>
</dbReference>
<dbReference type="Proteomes" id="UP001157126">
    <property type="component" value="Unassembled WGS sequence"/>
</dbReference>
<dbReference type="SUPFAM" id="SSF46689">
    <property type="entry name" value="Homeodomain-like"/>
    <property type="match status" value="1"/>
</dbReference>
<dbReference type="InterPro" id="IPR009057">
    <property type="entry name" value="Homeodomain-like_sf"/>
</dbReference>